<keyword evidence="1" id="KW-0732">Signal</keyword>
<dbReference type="PANTHER" id="PTHR21666:SF270">
    <property type="entry name" value="MUREIN HYDROLASE ACTIVATOR ENVC"/>
    <property type="match status" value="1"/>
</dbReference>
<dbReference type="Pfam" id="PF01551">
    <property type="entry name" value="Peptidase_M23"/>
    <property type="match status" value="1"/>
</dbReference>
<dbReference type="Gene3D" id="2.70.70.10">
    <property type="entry name" value="Glucose Permease (Domain IIA)"/>
    <property type="match status" value="1"/>
</dbReference>
<reference evidence="3 4" key="2">
    <citation type="journal article" date="2013" name="Genome Announc.">
        <title>Draft Genome Sequence of Methylobacterium mesophilicum Strain SR1.6/6, Isolated from Citrus sinensis.</title>
        <authorList>
            <person name="Marinho Almeida D."/>
            <person name="Dini-Andreote F."/>
            <person name="Camargo Neves A.A."/>
            <person name="Juca Ramos R.T."/>
            <person name="Andreote F.D."/>
            <person name="Carneiro A.R."/>
            <person name="Oliveira de Souza Lima A."/>
            <person name="Caracciolo Gomes de Sa P.H."/>
            <person name="Ribeiro Barbosa M.S."/>
            <person name="Araujo W.L."/>
            <person name="Silva A."/>
        </authorList>
    </citation>
    <scope>NUCLEOTIDE SEQUENCE [LARGE SCALE GENOMIC DNA]</scope>
    <source>
        <strain evidence="3 4">SR1.6/6</strain>
    </source>
</reference>
<evidence type="ECO:0000313" key="4">
    <source>
        <dbReference type="Proteomes" id="UP000012488"/>
    </source>
</evidence>
<dbReference type="KEGG" id="mmes:MMSR116_02055"/>
<gene>
    <name evidence="3" type="ORF">MMSR116_02055</name>
</gene>
<dbReference type="PANTHER" id="PTHR21666">
    <property type="entry name" value="PEPTIDASE-RELATED"/>
    <property type="match status" value="1"/>
</dbReference>
<dbReference type="InterPro" id="IPR011055">
    <property type="entry name" value="Dup_hybrid_motif"/>
</dbReference>
<dbReference type="AlphaFoldDB" id="A0A6B9FIB0"/>
<evidence type="ECO:0000259" key="2">
    <source>
        <dbReference type="Pfam" id="PF01551"/>
    </source>
</evidence>
<feature type="signal peptide" evidence="1">
    <location>
        <begin position="1"/>
        <end position="20"/>
    </location>
</feature>
<dbReference type="InterPro" id="IPR050570">
    <property type="entry name" value="Cell_wall_metabolism_enzyme"/>
</dbReference>
<feature type="chain" id="PRO_5025694876" evidence="1">
    <location>
        <begin position="21"/>
        <end position="405"/>
    </location>
</feature>
<feature type="domain" description="M23ase beta-sheet core" evidence="2">
    <location>
        <begin position="236"/>
        <end position="331"/>
    </location>
</feature>
<dbReference type="RefSeq" id="WP_010686452.1">
    <property type="nucleotide sequence ID" value="NZ_CP043538.1"/>
</dbReference>
<dbReference type="GO" id="GO:0004222">
    <property type="term" value="F:metalloendopeptidase activity"/>
    <property type="evidence" value="ECO:0007669"/>
    <property type="project" value="TreeGrafter"/>
</dbReference>
<evidence type="ECO:0000313" key="3">
    <source>
        <dbReference type="EMBL" id="QGY00824.1"/>
    </source>
</evidence>
<dbReference type="CDD" id="cd12797">
    <property type="entry name" value="M23_peptidase"/>
    <property type="match status" value="1"/>
</dbReference>
<accession>A0A6B9FIB0</accession>
<dbReference type="InterPro" id="IPR016047">
    <property type="entry name" value="M23ase_b-sheet_dom"/>
</dbReference>
<dbReference type="OrthoDB" id="5489603at2"/>
<organism evidence="3 4">
    <name type="scientific">Methylobacterium mesophilicum SR1.6/6</name>
    <dbReference type="NCBI Taxonomy" id="908290"/>
    <lineage>
        <taxon>Bacteria</taxon>
        <taxon>Pseudomonadati</taxon>
        <taxon>Pseudomonadota</taxon>
        <taxon>Alphaproteobacteria</taxon>
        <taxon>Hyphomicrobiales</taxon>
        <taxon>Methylobacteriaceae</taxon>
        <taxon>Methylobacterium</taxon>
    </lineage>
</organism>
<name>A0A6B9FIB0_9HYPH</name>
<protein>
    <submittedName>
        <fullName evidence="3">M23 family metallopeptidase</fullName>
    </submittedName>
</protein>
<dbReference type="Proteomes" id="UP000012488">
    <property type="component" value="Chromosome"/>
</dbReference>
<proteinExistence type="predicted"/>
<evidence type="ECO:0000256" key="1">
    <source>
        <dbReference type="SAM" id="SignalP"/>
    </source>
</evidence>
<dbReference type="EMBL" id="CP043538">
    <property type="protein sequence ID" value="QGY00824.1"/>
    <property type="molecule type" value="Genomic_DNA"/>
</dbReference>
<reference evidence="3 4" key="1">
    <citation type="journal article" date="2012" name="Genet. Mol. Biol.">
        <title>Analysis of 16S rRNA and mxaF genes revealing insights into Methylobacterium niche-specific plant association.</title>
        <authorList>
            <person name="Dourado M.N."/>
            <person name="Andreote F.D."/>
            <person name="Dini-Andreote F."/>
            <person name="Conti R."/>
            <person name="Araujo J.M."/>
            <person name="Araujo W.L."/>
        </authorList>
    </citation>
    <scope>NUCLEOTIDE SEQUENCE [LARGE SCALE GENOMIC DNA]</scope>
    <source>
        <strain evidence="3 4">SR1.6/6</strain>
    </source>
</reference>
<dbReference type="SUPFAM" id="SSF51261">
    <property type="entry name" value="Duplicated hybrid motif"/>
    <property type="match status" value="1"/>
</dbReference>
<sequence>MRFLTLARAAVILAPLVCGAARGAETGPPGASTGPVMTPLVADVLAAPRAVPMSDGRKHLVYELRLSNVLDGRFDLRRLVVRDGRSKRPLLALDREAIGQRLSLGGRRASPTTSLGAYQFGVVFLHVRLEAGAPIPETLVHDVDGFAEPLKADLSMQIAPTPVIDRPLPVLGAPLRGHGYIAGDGCCDSVRHVRALLPLNGVFRLAQRYAIDWEKIDDGNRIVRGDLKDVRSYRIYGEPVLAVADGTVVGARNDLPDQVPGALPSDLPIGEADGNFIVTDIGNGSFVLYAHLSPGSVSLRVGDHVTRGDRLGEVGNSGNSQAPHLHLHVMDGPNALLADGLPYVFEAFTVPAAVEAGTAAFDQAEATGSPLHLASKIPPSAVRDVLPLDLSIVDWGTPPSTPTKP</sequence>